<accession>A0ABS8S5B0</accession>
<dbReference type="SMART" id="SM00835">
    <property type="entry name" value="Cupin_1"/>
    <property type="match status" value="2"/>
</dbReference>
<dbReference type="Pfam" id="PF00190">
    <property type="entry name" value="Cupin_1"/>
    <property type="match status" value="2"/>
</dbReference>
<feature type="domain" description="Cupin type-1" evidence="2">
    <location>
        <begin position="50"/>
        <end position="207"/>
    </location>
</feature>
<evidence type="ECO:0000256" key="1">
    <source>
        <dbReference type="SAM" id="SignalP"/>
    </source>
</evidence>
<dbReference type="InterPro" id="IPR014710">
    <property type="entry name" value="RmlC-like_jellyroll"/>
</dbReference>
<evidence type="ECO:0000313" key="3">
    <source>
        <dbReference type="EMBL" id="MCD7454193.1"/>
    </source>
</evidence>
<evidence type="ECO:0000259" key="2">
    <source>
        <dbReference type="SMART" id="SM00835"/>
    </source>
</evidence>
<organism evidence="3 4">
    <name type="scientific">Datura stramonium</name>
    <name type="common">Jimsonweed</name>
    <name type="synonym">Common thornapple</name>
    <dbReference type="NCBI Taxonomy" id="4076"/>
    <lineage>
        <taxon>Eukaryota</taxon>
        <taxon>Viridiplantae</taxon>
        <taxon>Streptophyta</taxon>
        <taxon>Embryophyta</taxon>
        <taxon>Tracheophyta</taxon>
        <taxon>Spermatophyta</taxon>
        <taxon>Magnoliopsida</taxon>
        <taxon>eudicotyledons</taxon>
        <taxon>Gunneridae</taxon>
        <taxon>Pentapetalae</taxon>
        <taxon>asterids</taxon>
        <taxon>lamiids</taxon>
        <taxon>Solanales</taxon>
        <taxon>Solanaceae</taxon>
        <taxon>Solanoideae</taxon>
        <taxon>Datureae</taxon>
        <taxon>Datura</taxon>
    </lineage>
</organism>
<dbReference type="InterPro" id="IPR011051">
    <property type="entry name" value="RmlC_Cupin_sf"/>
</dbReference>
<evidence type="ECO:0000313" key="4">
    <source>
        <dbReference type="Proteomes" id="UP000823775"/>
    </source>
</evidence>
<keyword evidence="1" id="KW-0732">Signal</keyword>
<feature type="signal peptide" evidence="1">
    <location>
        <begin position="1"/>
        <end position="19"/>
    </location>
</feature>
<dbReference type="CDD" id="cd02244">
    <property type="entry name" value="cupin_7S_vicilin-like_N"/>
    <property type="match status" value="1"/>
</dbReference>
<gene>
    <name evidence="3" type="ORF">HAX54_023907</name>
</gene>
<dbReference type="Proteomes" id="UP000823775">
    <property type="component" value="Unassembled WGS sequence"/>
</dbReference>
<comment type="caution">
    <text evidence="3">The sequence shown here is derived from an EMBL/GenBank/DDBJ whole genome shotgun (WGS) entry which is preliminary data.</text>
</comment>
<dbReference type="CDD" id="cd02245">
    <property type="entry name" value="cupin_7S_vicilin-like_C"/>
    <property type="match status" value="1"/>
</dbReference>
<dbReference type="EMBL" id="JACEIK010000290">
    <property type="protein sequence ID" value="MCD7454193.1"/>
    <property type="molecule type" value="Genomic_DNA"/>
</dbReference>
<proteinExistence type="predicted"/>
<dbReference type="InterPro" id="IPR050253">
    <property type="entry name" value="Seed_Storage-Functional"/>
</dbReference>
<name>A0ABS8S5B0_DATST</name>
<dbReference type="InterPro" id="IPR006045">
    <property type="entry name" value="Cupin_1"/>
</dbReference>
<dbReference type="SUPFAM" id="SSF51182">
    <property type="entry name" value="RmlC-like cupins"/>
    <property type="match status" value="1"/>
</dbReference>
<protein>
    <recommendedName>
        <fullName evidence="2">Cupin type-1 domain-containing protein</fullName>
    </recommendedName>
</protein>
<keyword evidence="4" id="KW-1185">Reference proteome</keyword>
<dbReference type="PANTHER" id="PTHR31189:SF34">
    <property type="entry name" value="CUPIN TYPE-1 DOMAIN-CONTAINING PROTEIN"/>
    <property type="match status" value="1"/>
</dbReference>
<dbReference type="PANTHER" id="PTHR31189">
    <property type="entry name" value="OS03G0336100 PROTEIN-RELATED"/>
    <property type="match status" value="1"/>
</dbReference>
<feature type="domain" description="Cupin type-1" evidence="2">
    <location>
        <begin position="291"/>
        <end position="440"/>
    </location>
</feature>
<sequence>MAKIRTLLLLVLVLFSVLAASVGGYEYEGRKRESEEQEGSEQKTQGEKWFLLRQLHNVVKTDAGSMRLVKGGYQRGSFLHSPMHIGFISMEPNTLFIPQYLDSDLVLFVHHGEARVGHIYKDELAERSLKHGDVYTIPAGSAFYLENRVENERLLIICSIAITSESMGWNAFQSFFIGGGVHPASILAGFDHSTLSTALNVSTAELHTFLTRQSSGPIVHLSSSHYSNIWSKFLAQEPHQKLAHLKRIVNFEEESSPKEEKSTWSLRKFLFTLLDMEDVVKRVNHKAPSTYNLYNRKPDFENNYGWSKKLDESDYSPLELSGNGVYLVNLSSGSMMAPHVNPTAIEYGVVLRGTGRVQIVYPNGTLAMNARVREGDVFWVPRYFPFCQIASANGPFEFFGFTTSARRNHPQFLVGMNSLMQRLGGPEFAAAFGIGEKRLERIANAQREQVILPSSSSGSPLRMNTGFY</sequence>
<reference evidence="3 4" key="1">
    <citation type="journal article" date="2021" name="BMC Genomics">
        <title>Datura genome reveals duplications of psychoactive alkaloid biosynthetic genes and high mutation rate following tissue culture.</title>
        <authorList>
            <person name="Rajewski A."/>
            <person name="Carter-House D."/>
            <person name="Stajich J."/>
            <person name="Litt A."/>
        </authorList>
    </citation>
    <scope>NUCLEOTIDE SEQUENCE [LARGE SCALE GENOMIC DNA]</scope>
    <source>
        <strain evidence="3">AR-01</strain>
    </source>
</reference>
<dbReference type="Gene3D" id="2.60.120.10">
    <property type="entry name" value="Jelly Rolls"/>
    <property type="match status" value="2"/>
</dbReference>
<feature type="chain" id="PRO_5045129793" description="Cupin type-1 domain-containing protein" evidence="1">
    <location>
        <begin position="20"/>
        <end position="468"/>
    </location>
</feature>